<keyword evidence="2" id="KW-1185">Reference proteome</keyword>
<accession>A0ACC2UVN2</accession>
<proteinExistence type="predicted"/>
<comment type="caution">
    <text evidence="1">The sequence shown here is derived from an EMBL/GenBank/DDBJ whole genome shotgun (WGS) entry which is preliminary data.</text>
</comment>
<dbReference type="Proteomes" id="UP001241377">
    <property type="component" value="Unassembled WGS sequence"/>
</dbReference>
<name>A0ACC2UVN2_9TREE</name>
<gene>
    <name evidence="1" type="ORF">QFC19_009262</name>
</gene>
<dbReference type="EMBL" id="JASBWR010000155">
    <property type="protein sequence ID" value="KAJ9091088.1"/>
    <property type="molecule type" value="Genomic_DNA"/>
</dbReference>
<protein>
    <submittedName>
        <fullName evidence="1">Uncharacterized protein</fullName>
    </submittedName>
</protein>
<reference evidence="1" key="1">
    <citation type="submission" date="2023-04" db="EMBL/GenBank/DDBJ databases">
        <title>Draft Genome sequencing of Naganishia species isolated from polar environments using Oxford Nanopore Technology.</title>
        <authorList>
            <person name="Leo P."/>
            <person name="Venkateswaran K."/>
        </authorList>
    </citation>
    <scope>NUCLEOTIDE SEQUENCE</scope>
    <source>
        <strain evidence="1">MNA-CCFEE 5261</strain>
    </source>
</reference>
<evidence type="ECO:0000313" key="2">
    <source>
        <dbReference type="Proteomes" id="UP001241377"/>
    </source>
</evidence>
<sequence length="240" mass="25281">MREKSPAAGGVSSVFDNDDGLVFDGAAASALVSSDDQQVAVNEDAAMTAWTQLFQNEDNVKPYDDHAMMMWIPSGLGLDLGFTQQENPEASFLPTTSLSSSTTTTTTTIGMSGMMSDAAPNGTMTTTSSHEFYPSPSTGIMQTLFDHDHDGSARTHLDLLVDVPGTDDVLLQQPPLSAISSSDFMIPGFLDFPTSAPPSGSSMFSGEESTMMTAGTTTVAMGSDRQDDDDDGVDTMLLST</sequence>
<evidence type="ECO:0000313" key="1">
    <source>
        <dbReference type="EMBL" id="KAJ9091088.1"/>
    </source>
</evidence>
<organism evidence="1 2">
    <name type="scientific">Naganishia cerealis</name>
    <dbReference type="NCBI Taxonomy" id="610337"/>
    <lineage>
        <taxon>Eukaryota</taxon>
        <taxon>Fungi</taxon>
        <taxon>Dikarya</taxon>
        <taxon>Basidiomycota</taxon>
        <taxon>Agaricomycotina</taxon>
        <taxon>Tremellomycetes</taxon>
        <taxon>Filobasidiales</taxon>
        <taxon>Filobasidiaceae</taxon>
        <taxon>Naganishia</taxon>
    </lineage>
</organism>